<dbReference type="EMBL" id="JAACXV010014170">
    <property type="protein sequence ID" value="KAF7269841.1"/>
    <property type="molecule type" value="Genomic_DNA"/>
</dbReference>
<dbReference type="AlphaFoldDB" id="A0A834I0C2"/>
<organism evidence="1 2">
    <name type="scientific">Rhynchophorus ferrugineus</name>
    <name type="common">Red palm weevil</name>
    <name type="synonym">Curculio ferrugineus</name>
    <dbReference type="NCBI Taxonomy" id="354439"/>
    <lineage>
        <taxon>Eukaryota</taxon>
        <taxon>Metazoa</taxon>
        <taxon>Ecdysozoa</taxon>
        <taxon>Arthropoda</taxon>
        <taxon>Hexapoda</taxon>
        <taxon>Insecta</taxon>
        <taxon>Pterygota</taxon>
        <taxon>Neoptera</taxon>
        <taxon>Endopterygota</taxon>
        <taxon>Coleoptera</taxon>
        <taxon>Polyphaga</taxon>
        <taxon>Cucujiformia</taxon>
        <taxon>Curculionidae</taxon>
        <taxon>Dryophthorinae</taxon>
        <taxon>Rhynchophorus</taxon>
    </lineage>
</organism>
<gene>
    <name evidence="1" type="ORF">GWI33_017135</name>
</gene>
<dbReference type="Proteomes" id="UP000625711">
    <property type="component" value="Unassembled WGS sequence"/>
</dbReference>
<comment type="caution">
    <text evidence="1">The sequence shown here is derived from an EMBL/GenBank/DDBJ whole genome shotgun (WGS) entry which is preliminary data.</text>
</comment>
<evidence type="ECO:0000313" key="1">
    <source>
        <dbReference type="EMBL" id="KAF7269841.1"/>
    </source>
</evidence>
<protein>
    <submittedName>
        <fullName evidence="1">Uncharacterized protein</fullName>
    </submittedName>
</protein>
<sequence length="116" mass="13370">MFRPAIIICCSRAERIQKNPTNVLVNGGFHSYPNEKRINTATHLFRNESRRFFQRPGSWTRLIRLMDRVGARFAESNFCNSSNAVDSFGKQRDSHCAVPGIYVSSRFLVSLNRFIN</sequence>
<evidence type="ECO:0000313" key="2">
    <source>
        <dbReference type="Proteomes" id="UP000625711"/>
    </source>
</evidence>
<name>A0A834I0C2_RHYFE</name>
<keyword evidence="2" id="KW-1185">Reference proteome</keyword>
<proteinExistence type="predicted"/>
<reference evidence="1" key="1">
    <citation type="submission" date="2020-08" db="EMBL/GenBank/DDBJ databases">
        <title>Genome sequencing and assembly of the red palm weevil Rhynchophorus ferrugineus.</title>
        <authorList>
            <person name="Dias G.B."/>
            <person name="Bergman C.M."/>
            <person name="Manee M."/>
        </authorList>
    </citation>
    <scope>NUCLEOTIDE SEQUENCE</scope>
    <source>
        <strain evidence="1">AA-2017</strain>
        <tissue evidence="1">Whole larva</tissue>
    </source>
</reference>
<accession>A0A834I0C2</accession>